<dbReference type="EMBL" id="BBPA01000033">
    <property type="protein sequence ID" value="GAL93047.1"/>
    <property type="molecule type" value="Genomic_DNA"/>
</dbReference>
<gene>
    <name evidence="1" type="ORF">N44_01734</name>
</gene>
<dbReference type="AlphaFoldDB" id="A0A0A1VTA5"/>
<proteinExistence type="predicted"/>
<evidence type="ECO:0000313" key="2">
    <source>
        <dbReference type="Proteomes" id="UP000030321"/>
    </source>
</evidence>
<comment type="caution">
    <text evidence="1">The sequence shown here is derived from an EMBL/GenBank/DDBJ whole genome shotgun (WGS) entry which is preliminary data.</text>
</comment>
<name>A0A0A1VTA5_MICAE</name>
<protein>
    <submittedName>
        <fullName evidence="1">Uncharacterized protein</fullName>
    </submittedName>
</protein>
<dbReference type="Proteomes" id="UP000030321">
    <property type="component" value="Unassembled WGS sequence"/>
</dbReference>
<sequence>MEKRLKHILVGAWDFWQAAATQQPFVPFLREKLILCNNY</sequence>
<evidence type="ECO:0000313" key="1">
    <source>
        <dbReference type="EMBL" id="GAL93047.1"/>
    </source>
</evidence>
<organism evidence="1 2">
    <name type="scientific">Microcystis aeruginosa NIES-44</name>
    <dbReference type="NCBI Taxonomy" id="449439"/>
    <lineage>
        <taxon>Bacteria</taxon>
        <taxon>Bacillati</taxon>
        <taxon>Cyanobacteriota</taxon>
        <taxon>Cyanophyceae</taxon>
        <taxon>Oscillatoriophycideae</taxon>
        <taxon>Chroococcales</taxon>
        <taxon>Microcystaceae</taxon>
        <taxon>Microcystis</taxon>
    </lineage>
</organism>
<reference evidence="2" key="1">
    <citation type="journal article" date="2015" name="Genome">
        <title>Whole Genome Sequence of the Non-Microcystin-Producing Microcystis aeruginosa Strain NIES-44.</title>
        <authorList>
            <person name="Okano K."/>
            <person name="Miyata N."/>
            <person name="Ozaki Y."/>
        </authorList>
    </citation>
    <scope>NUCLEOTIDE SEQUENCE [LARGE SCALE GENOMIC DNA]</scope>
    <source>
        <strain evidence="2">NIES-44</strain>
    </source>
</reference>
<accession>A0A0A1VTA5</accession>